<dbReference type="SMART" id="SM01057">
    <property type="entry name" value="Carb_anhydrase"/>
    <property type="match status" value="1"/>
</dbReference>
<sequence>MLLIHFPAFIALTALGTSVSASCLHGTSLQPRHLIKYEEELKAVEVSKFGYTGLQGPLNWAGLSGENAACRDGNNQSPINLASPQIEQIAPGTMKLSIPKVEAAELENLGSTVEVVMEGLNGTLTLEDKTFALKQFHFHTPSEHRINEEHFPLEMHNGSENFAVVAVLFQLSESRKCDKLVKRALANVNDVATPGSVTKTDELDFTELERQLSEQPMFRYIGSLTTPPCKEGITFLVTTQPLQLGIKTYNEAKKVIKFNSRYTQNDLGQENLLKVGCSK</sequence>
<proteinExistence type="inferred from homology"/>
<dbReference type="Proteomes" id="UP000750711">
    <property type="component" value="Unassembled WGS sequence"/>
</dbReference>
<keyword evidence="3" id="KW-0479">Metal-binding</keyword>
<evidence type="ECO:0000313" key="9">
    <source>
        <dbReference type="EMBL" id="KAH0565976.1"/>
    </source>
</evidence>
<protein>
    <recommendedName>
        <fullName evidence="2">carbonic anhydrase</fullName>
        <ecNumber evidence="2">4.2.1.1</ecNumber>
    </recommendedName>
</protein>
<keyword evidence="7" id="KW-0732">Signal</keyword>
<reference evidence="9" key="1">
    <citation type="submission" date="2021-03" db="EMBL/GenBank/DDBJ databases">
        <title>Comparative genomics and phylogenomic investigation of the class Geoglossomycetes provide insights into ecological specialization and systematics.</title>
        <authorList>
            <person name="Melie T."/>
            <person name="Pirro S."/>
            <person name="Miller A.N."/>
            <person name="Quandt A."/>
        </authorList>
    </citation>
    <scope>NUCLEOTIDE SEQUENCE</scope>
    <source>
        <strain evidence="9">CAQ_001_2017</strain>
    </source>
</reference>
<evidence type="ECO:0000313" key="10">
    <source>
        <dbReference type="Proteomes" id="UP000750711"/>
    </source>
</evidence>
<comment type="caution">
    <text evidence="9">The sequence shown here is derived from an EMBL/GenBank/DDBJ whole genome shotgun (WGS) entry which is preliminary data.</text>
</comment>
<dbReference type="PANTHER" id="PTHR18952:SF265">
    <property type="entry name" value="CARBONIC ANHYDRASE"/>
    <property type="match status" value="1"/>
</dbReference>
<evidence type="ECO:0000256" key="4">
    <source>
        <dbReference type="ARBA" id="ARBA00022833"/>
    </source>
</evidence>
<evidence type="ECO:0000256" key="3">
    <source>
        <dbReference type="ARBA" id="ARBA00022723"/>
    </source>
</evidence>
<dbReference type="GO" id="GO:0004089">
    <property type="term" value="F:carbonate dehydratase activity"/>
    <property type="evidence" value="ECO:0007669"/>
    <property type="project" value="UniProtKB-EC"/>
</dbReference>
<evidence type="ECO:0000259" key="8">
    <source>
        <dbReference type="PROSITE" id="PS51144"/>
    </source>
</evidence>
<dbReference type="CDD" id="cd03124">
    <property type="entry name" value="alpha_CA_prokaryotic_like"/>
    <property type="match status" value="1"/>
</dbReference>
<dbReference type="PROSITE" id="PS51144">
    <property type="entry name" value="ALPHA_CA_2"/>
    <property type="match status" value="1"/>
</dbReference>
<evidence type="ECO:0000256" key="1">
    <source>
        <dbReference type="ARBA" id="ARBA00010718"/>
    </source>
</evidence>
<dbReference type="InterPro" id="IPR001148">
    <property type="entry name" value="CA_dom"/>
</dbReference>
<feature type="signal peptide" evidence="7">
    <location>
        <begin position="1"/>
        <end position="21"/>
    </location>
</feature>
<feature type="chain" id="PRO_5040112645" description="carbonic anhydrase" evidence="7">
    <location>
        <begin position="22"/>
        <end position="279"/>
    </location>
</feature>
<organism evidence="9 10">
    <name type="scientific">Trichoglossum hirsutum</name>
    <dbReference type="NCBI Taxonomy" id="265104"/>
    <lineage>
        <taxon>Eukaryota</taxon>
        <taxon>Fungi</taxon>
        <taxon>Dikarya</taxon>
        <taxon>Ascomycota</taxon>
        <taxon>Pezizomycotina</taxon>
        <taxon>Geoglossomycetes</taxon>
        <taxon>Geoglossales</taxon>
        <taxon>Geoglossaceae</taxon>
        <taxon>Trichoglossum</taxon>
    </lineage>
</organism>
<dbReference type="EMBL" id="JAGHQM010000045">
    <property type="protein sequence ID" value="KAH0565976.1"/>
    <property type="molecule type" value="Genomic_DNA"/>
</dbReference>
<dbReference type="AlphaFoldDB" id="A0A9P8LIE8"/>
<evidence type="ECO:0000256" key="5">
    <source>
        <dbReference type="ARBA" id="ARBA00023239"/>
    </source>
</evidence>
<evidence type="ECO:0000256" key="2">
    <source>
        <dbReference type="ARBA" id="ARBA00012925"/>
    </source>
</evidence>
<evidence type="ECO:0000256" key="7">
    <source>
        <dbReference type="SAM" id="SignalP"/>
    </source>
</evidence>
<dbReference type="Gene3D" id="3.10.200.10">
    <property type="entry name" value="Alpha carbonic anhydrase"/>
    <property type="match status" value="1"/>
</dbReference>
<dbReference type="SUPFAM" id="SSF51069">
    <property type="entry name" value="Carbonic anhydrase"/>
    <property type="match status" value="1"/>
</dbReference>
<name>A0A9P8LIE8_9PEZI</name>
<comment type="similarity">
    <text evidence="1">Belongs to the alpha-carbonic anhydrase family.</text>
</comment>
<dbReference type="EC" id="4.2.1.1" evidence="2"/>
<dbReference type="InterPro" id="IPR023561">
    <property type="entry name" value="Carbonic_anhydrase_a-class"/>
</dbReference>
<accession>A0A9P8LIE8</accession>
<dbReference type="GO" id="GO:0008270">
    <property type="term" value="F:zinc ion binding"/>
    <property type="evidence" value="ECO:0007669"/>
    <property type="project" value="InterPro"/>
</dbReference>
<keyword evidence="5" id="KW-0456">Lyase</keyword>
<dbReference type="InterPro" id="IPR041891">
    <property type="entry name" value="Alpha_CA_prokaryot-like"/>
</dbReference>
<gene>
    <name evidence="9" type="ORF">GP486_000622</name>
</gene>
<keyword evidence="4" id="KW-0862">Zinc</keyword>
<feature type="domain" description="Alpha-carbonic anhydrase" evidence="8">
    <location>
        <begin position="47"/>
        <end position="279"/>
    </location>
</feature>
<keyword evidence="10" id="KW-1185">Reference proteome</keyword>
<dbReference type="InterPro" id="IPR036398">
    <property type="entry name" value="CA_dom_sf"/>
</dbReference>
<dbReference type="PANTHER" id="PTHR18952">
    <property type="entry name" value="CARBONIC ANHYDRASE"/>
    <property type="match status" value="1"/>
</dbReference>
<evidence type="ECO:0000256" key="6">
    <source>
        <dbReference type="ARBA" id="ARBA00048348"/>
    </source>
</evidence>
<dbReference type="Pfam" id="PF00194">
    <property type="entry name" value="Carb_anhydrase"/>
    <property type="match status" value="1"/>
</dbReference>
<comment type="catalytic activity">
    <reaction evidence="6">
        <text>hydrogencarbonate + H(+) = CO2 + H2O</text>
        <dbReference type="Rhea" id="RHEA:10748"/>
        <dbReference type="ChEBI" id="CHEBI:15377"/>
        <dbReference type="ChEBI" id="CHEBI:15378"/>
        <dbReference type="ChEBI" id="CHEBI:16526"/>
        <dbReference type="ChEBI" id="CHEBI:17544"/>
        <dbReference type="EC" id="4.2.1.1"/>
    </reaction>
</comment>